<protein>
    <recommendedName>
        <fullName evidence="6">Glycerol operon regulatory protein</fullName>
    </recommendedName>
</protein>
<dbReference type="GO" id="GO:0003700">
    <property type="term" value="F:DNA-binding transcription factor activity"/>
    <property type="evidence" value="ECO:0007669"/>
    <property type="project" value="TreeGrafter"/>
</dbReference>
<comment type="caution">
    <text evidence="9">The sequence shown here is derived from an EMBL/GenBank/DDBJ whole genome shotgun (WGS) entry which is preliminary data.</text>
</comment>
<evidence type="ECO:0000256" key="3">
    <source>
        <dbReference type="ARBA" id="ARBA00023125"/>
    </source>
</evidence>
<dbReference type="SUPFAM" id="SSF46785">
    <property type="entry name" value="Winged helix' DNA-binding domain"/>
    <property type="match status" value="1"/>
</dbReference>
<evidence type="ECO:0000256" key="4">
    <source>
        <dbReference type="ARBA" id="ARBA00023163"/>
    </source>
</evidence>
<evidence type="ECO:0000256" key="2">
    <source>
        <dbReference type="ARBA" id="ARBA00023015"/>
    </source>
</evidence>
<evidence type="ECO:0000256" key="1">
    <source>
        <dbReference type="ARBA" id="ARBA00022798"/>
    </source>
</evidence>
<dbReference type="FunFam" id="1.10.10.10:FF:000056">
    <property type="entry name" value="IclR family transcriptional regulator"/>
    <property type="match status" value="1"/>
</dbReference>
<dbReference type="SMART" id="SM00346">
    <property type="entry name" value="HTH_ICLR"/>
    <property type="match status" value="1"/>
</dbReference>
<name>A0A6L9SI41_9ACTN</name>
<organism evidence="9 10">
    <name type="scientific">Phytoactinopolyspora halotolerans</name>
    <dbReference type="NCBI Taxonomy" id="1981512"/>
    <lineage>
        <taxon>Bacteria</taxon>
        <taxon>Bacillati</taxon>
        <taxon>Actinomycetota</taxon>
        <taxon>Actinomycetes</taxon>
        <taxon>Jiangellales</taxon>
        <taxon>Jiangellaceae</taxon>
        <taxon>Phytoactinopolyspora</taxon>
    </lineage>
</organism>
<dbReference type="PROSITE" id="PS51077">
    <property type="entry name" value="HTH_ICLR"/>
    <property type="match status" value="1"/>
</dbReference>
<dbReference type="Pfam" id="PF01614">
    <property type="entry name" value="IclR_C"/>
    <property type="match status" value="1"/>
</dbReference>
<dbReference type="SUPFAM" id="SSF55781">
    <property type="entry name" value="GAF domain-like"/>
    <property type="match status" value="1"/>
</dbReference>
<dbReference type="Proteomes" id="UP000475214">
    <property type="component" value="Unassembled WGS sequence"/>
</dbReference>
<accession>A0A6L9SI41</accession>
<dbReference type="InterPro" id="IPR005471">
    <property type="entry name" value="Tscrpt_reg_IclR_N"/>
</dbReference>
<comment type="function">
    <text evidence="5">May be an activator protein for the gylABX operon.</text>
</comment>
<dbReference type="PROSITE" id="PS51078">
    <property type="entry name" value="ICLR_ED"/>
    <property type="match status" value="1"/>
</dbReference>
<dbReference type="Gene3D" id="3.30.450.40">
    <property type="match status" value="1"/>
</dbReference>
<dbReference type="PANTHER" id="PTHR30136:SF24">
    <property type="entry name" value="HTH-TYPE TRANSCRIPTIONAL REPRESSOR ALLR"/>
    <property type="match status" value="1"/>
</dbReference>
<evidence type="ECO:0000259" key="7">
    <source>
        <dbReference type="PROSITE" id="PS51077"/>
    </source>
</evidence>
<feature type="domain" description="HTH iclR-type" evidence="7">
    <location>
        <begin position="1"/>
        <end position="62"/>
    </location>
</feature>
<reference evidence="9 10" key="1">
    <citation type="submission" date="2020-02" db="EMBL/GenBank/DDBJ databases">
        <authorList>
            <person name="Li X.-J."/>
            <person name="Han X.-M."/>
        </authorList>
    </citation>
    <scope>NUCLEOTIDE SEQUENCE [LARGE SCALE GENOMIC DNA]</scope>
    <source>
        <strain evidence="9 10">CCTCC AB 2017055</strain>
    </source>
</reference>
<dbReference type="InterPro" id="IPR036388">
    <property type="entry name" value="WH-like_DNA-bd_sf"/>
</dbReference>
<dbReference type="GO" id="GO:0045892">
    <property type="term" value="P:negative regulation of DNA-templated transcription"/>
    <property type="evidence" value="ECO:0007669"/>
    <property type="project" value="TreeGrafter"/>
</dbReference>
<evidence type="ECO:0000313" key="9">
    <source>
        <dbReference type="EMBL" id="NEE04304.1"/>
    </source>
</evidence>
<keyword evidence="10" id="KW-1185">Reference proteome</keyword>
<dbReference type="Gene3D" id="1.10.10.10">
    <property type="entry name" value="Winged helix-like DNA-binding domain superfamily/Winged helix DNA-binding domain"/>
    <property type="match status" value="1"/>
</dbReference>
<dbReference type="InterPro" id="IPR050707">
    <property type="entry name" value="HTH_MetabolicPath_Reg"/>
</dbReference>
<dbReference type="GO" id="GO:0006071">
    <property type="term" value="P:glycerol metabolic process"/>
    <property type="evidence" value="ECO:0007669"/>
    <property type="project" value="UniProtKB-KW"/>
</dbReference>
<keyword evidence="2" id="KW-0805">Transcription regulation</keyword>
<keyword evidence="3" id="KW-0238">DNA-binding</keyword>
<dbReference type="GO" id="GO:0003677">
    <property type="term" value="F:DNA binding"/>
    <property type="evidence" value="ECO:0007669"/>
    <property type="project" value="UniProtKB-KW"/>
</dbReference>
<sequence>MKSLSRALMVLNELSRCGRPLTLSDIAGAVDLHKSTVHRMLATFVEHGLVRRDEANRYVVGLGALELARAAQGQAGPGPLVEATLSKLRDSTGLAAVYAQPRGGQLICTALAERRRGIDPSVVRPGAMPARPPAPTTLSMHIAFPMHATAVGKAYLAHRPRAEVDRFTSRAPFPGYTPRTITDAYALLRSLARTRDRGFAVDDREYAVDLRSISAPVLDHDGLAIAAVGVAAPARLSRPDDLRRFAAAVTAGADELGEGLLHGARTDALAGRSA</sequence>
<dbReference type="Pfam" id="PF09339">
    <property type="entry name" value="HTH_IclR"/>
    <property type="match status" value="1"/>
</dbReference>
<dbReference type="PANTHER" id="PTHR30136">
    <property type="entry name" value="HELIX-TURN-HELIX TRANSCRIPTIONAL REGULATOR, ICLR FAMILY"/>
    <property type="match status" value="1"/>
</dbReference>
<dbReference type="RefSeq" id="WP_163744720.1">
    <property type="nucleotide sequence ID" value="NZ_JAAGOA010000032.1"/>
</dbReference>
<evidence type="ECO:0000256" key="6">
    <source>
        <dbReference type="ARBA" id="ARBA00070406"/>
    </source>
</evidence>
<dbReference type="InterPro" id="IPR036390">
    <property type="entry name" value="WH_DNA-bd_sf"/>
</dbReference>
<evidence type="ECO:0000256" key="5">
    <source>
        <dbReference type="ARBA" id="ARBA00058938"/>
    </source>
</evidence>
<keyword evidence="4" id="KW-0804">Transcription</keyword>
<gene>
    <name evidence="9" type="ORF">G1H10_29450</name>
</gene>
<evidence type="ECO:0000259" key="8">
    <source>
        <dbReference type="PROSITE" id="PS51078"/>
    </source>
</evidence>
<keyword evidence="1" id="KW-0319">Glycerol metabolism</keyword>
<feature type="domain" description="IclR-ED" evidence="8">
    <location>
        <begin position="63"/>
        <end position="262"/>
    </location>
</feature>
<evidence type="ECO:0000313" key="10">
    <source>
        <dbReference type="Proteomes" id="UP000475214"/>
    </source>
</evidence>
<dbReference type="EMBL" id="JAAGOA010000032">
    <property type="protein sequence ID" value="NEE04304.1"/>
    <property type="molecule type" value="Genomic_DNA"/>
</dbReference>
<dbReference type="InterPro" id="IPR029016">
    <property type="entry name" value="GAF-like_dom_sf"/>
</dbReference>
<dbReference type="AlphaFoldDB" id="A0A6L9SI41"/>
<proteinExistence type="predicted"/>
<dbReference type="InterPro" id="IPR014757">
    <property type="entry name" value="Tscrpt_reg_IclR_C"/>
</dbReference>